<comment type="catalytic activity">
    <reaction evidence="5 6">
        <text>Exonucleolytic cleavage in either 5'- to 3'- or 3'- to 5'-direction to yield nucleoside 5'-phosphates.</text>
        <dbReference type="EC" id="3.1.11.6"/>
    </reaction>
</comment>
<dbReference type="eggNOG" id="COG1570">
    <property type="taxonomic scope" value="Bacteria"/>
</dbReference>
<proteinExistence type="inferred from homology"/>
<keyword evidence="2 5" id="KW-0540">Nuclease</keyword>
<evidence type="ECO:0000256" key="6">
    <source>
        <dbReference type="RuleBase" id="RU004355"/>
    </source>
</evidence>
<dbReference type="Pfam" id="PF13742">
    <property type="entry name" value="tRNA_anti_2"/>
    <property type="match status" value="1"/>
</dbReference>
<comment type="subunit">
    <text evidence="5">Heterooligomer composed of large and small subunits.</text>
</comment>
<keyword evidence="4 5" id="KW-0269">Exonuclease</keyword>
<dbReference type="EC" id="3.1.11.6" evidence="5"/>
<dbReference type="InterPro" id="IPR020579">
    <property type="entry name" value="Exonuc_VII_lsu_C"/>
</dbReference>
<keyword evidence="11" id="KW-1185">Reference proteome</keyword>
<comment type="subcellular location">
    <subcellularLocation>
        <location evidence="5 6">Cytoplasm</location>
    </subcellularLocation>
</comment>
<dbReference type="NCBIfam" id="TIGR00237">
    <property type="entry name" value="xseA"/>
    <property type="match status" value="1"/>
</dbReference>
<sequence>MSPLEGEVAFGVELPRPPRRRHPRFAVPHHLWSAAMNEQTNLPEITVGELSLSIKRTMEDAFPYVRVRGEIFNYKGPHASGHAYFCLKDSQARIDAIVWRTAMPRLKFKPEEGLEVVATGKISTYPGRSSYQLIIEQLEPAGAGALMALLEERKKTLAAEGLFAEERKRPIPYLPRVIGVVTSPTGAVIRDILHRLTDRLPTHVLVWPSRVQGEGAAEQVAAAIRGFNALAPDGALPRPDVLIVARGGGSLEDLWCFNEEIVVRAAAESGIPLISAVGHETDWTLIDLASDVRAPTPTAAAEMAVPVRAELAAIMEDRSRRLWGSLSRLVQERRNQLRAAERGLPRLSDLLAMPRQRLDTLWVSLPMALRNNTRQHRNRLDVTRSRLSRRHLDERIVRARERVEWLGERKERAEAVALQRRREVLDRLAGLLSALSHEKTLERGFALVYRQEGSLIHRAGEGRPGEEVRLKFADGEIGAKLDGEEPPPRPARGSKPKSPRVPAKQTDLFDE</sequence>
<feature type="compositionally biased region" description="Basic and acidic residues" evidence="7">
    <location>
        <begin position="478"/>
        <end position="487"/>
    </location>
</feature>
<keyword evidence="1 5" id="KW-0963">Cytoplasm</keyword>
<feature type="region of interest" description="Disordered" evidence="7">
    <location>
        <begin position="478"/>
        <end position="511"/>
    </location>
</feature>
<evidence type="ECO:0000256" key="7">
    <source>
        <dbReference type="SAM" id="MobiDB-lite"/>
    </source>
</evidence>
<dbReference type="EMBL" id="AWXZ01000029">
    <property type="protein sequence ID" value="ESR24960.1"/>
    <property type="molecule type" value="Genomic_DNA"/>
</dbReference>
<protein>
    <recommendedName>
        <fullName evidence="5">Exodeoxyribonuclease 7 large subunit</fullName>
        <ecNumber evidence="5">3.1.11.6</ecNumber>
    </recommendedName>
    <alternativeName>
        <fullName evidence="5">Exodeoxyribonuclease VII large subunit</fullName>
        <shortName evidence="5">Exonuclease VII large subunit</shortName>
    </alternativeName>
</protein>
<dbReference type="STRING" id="631454.N177_2283"/>
<gene>
    <name evidence="5" type="primary">xseA</name>
    <name evidence="10" type="ORF">N177_2283</name>
</gene>
<feature type="domain" description="OB-fold nucleic acid binding" evidence="9">
    <location>
        <begin position="45"/>
        <end position="139"/>
    </location>
</feature>
<evidence type="ECO:0000256" key="5">
    <source>
        <dbReference type="HAMAP-Rule" id="MF_00378"/>
    </source>
</evidence>
<dbReference type="Pfam" id="PF02601">
    <property type="entry name" value="Exonuc_VII_L"/>
    <property type="match status" value="1"/>
</dbReference>
<dbReference type="HAMAP" id="MF_00378">
    <property type="entry name" value="Exonuc_7_L"/>
    <property type="match status" value="1"/>
</dbReference>
<feature type="domain" description="Exonuclease VII large subunit C-terminal" evidence="8">
    <location>
        <begin position="162"/>
        <end position="479"/>
    </location>
</feature>
<evidence type="ECO:0000259" key="8">
    <source>
        <dbReference type="Pfam" id="PF02601"/>
    </source>
</evidence>
<evidence type="ECO:0000313" key="11">
    <source>
        <dbReference type="Proteomes" id="UP000017819"/>
    </source>
</evidence>
<dbReference type="GO" id="GO:0006308">
    <property type="term" value="P:DNA catabolic process"/>
    <property type="evidence" value="ECO:0007669"/>
    <property type="project" value="UniProtKB-UniRule"/>
</dbReference>
<dbReference type="GO" id="GO:0008855">
    <property type="term" value="F:exodeoxyribonuclease VII activity"/>
    <property type="evidence" value="ECO:0007669"/>
    <property type="project" value="UniProtKB-UniRule"/>
</dbReference>
<dbReference type="InterPro" id="IPR003753">
    <property type="entry name" value="Exonuc_VII_L"/>
</dbReference>
<evidence type="ECO:0000256" key="3">
    <source>
        <dbReference type="ARBA" id="ARBA00022801"/>
    </source>
</evidence>
<name>V4RP51_9HYPH</name>
<dbReference type="AlphaFoldDB" id="V4RP51"/>
<accession>V4RP51</accession>
<keyword evidence="3 5" id="KW-0378">Hydrolase</keyword>
<reference evidence="10 11" key="1">
    <citation type="journal article" date="2014" name="Genome Announc.">
        <title>Draft Genome Sequence of Lutibaculum baratangense Strain AMV1T, Isolated from a Mud Volcano in Andamans, India.</title>
        <authorList>
            <person name="Singh A."/>
            <person name="Sreenivas A."/>
            <person name="Sathyanarayana Reddy G."/>
            <person name="Pinnaka A.K."/>
            <person name="Shivaji S."/>
        </authorList>
    </citation>
    <scope>NUCLEOTIDE SEQUENCE [LARGE SCALE GENOMIC DNA]</scope>
    <source>
        <strain evidence="10 11">AMV1</strain>
    </source>
</reference>
<evidence type="ECO:0000256" key="1">
    <source>
        <dbReference type="ARBA" id="ARBA00022490"/>
    </source>
</evidence>
<evidence type="ECO:0000256" key="2">
    <source>
        <dbReference type="ARBA" id="ARBA00022722"/>
    </source>
</evidence>
<evidence type="ECO:0000256" key="4">
    <source>
        <dbReference type="ARBA" id="ARBA00022839"/>
    </source>
</evidence>
<comment type="caution">
    <text evidence="10">The sequence shown here is derived from an EMBL/GenBank/DDBJ whole genome shotgun (WGS) entry which is preliminary data.</text>
</comment>
<dbReference type="GO" id="GO:0005737">
    <property type="term" value="C:cytoplasm"/>
    <property type="evidence" value="ECO:0007669"/>
    <property type="project" value="UniProtKB-SubCell"/>
</dbReference>
<dbReference type="CDD" id="cd04489">
    <property type="entry name" value="ExoVII_LU_OBF"/>
    <property type="match status" value="1"/>
</dbReference>
<organism evidence="10 11">
    <name type="scientific">Lutibaculum baratangense AMV1</name>
    <dbReference type="NCBI Taxonomy" id="631454"/>
    <lineage>
        <taxon>Bacteria</taxon>
        <taxon>Pseudomonadati</taxon>
        <taxon>Pseudomonadota</taxon>
        <taxon>Alphaproteobacteria</taxon>
        <taxon>Hyphomicrobiales</taxon>
        <taxon>Tepidamorphaceae</taxon>
        <taxon>Lutibaculum</taxon>
    </lineage>
</organism>
<dbReference type="GO" id="GO:0009318">
    <property type="term" value="C:exodeoxyribonuclease VII complex"/>
    <property type="evidence" value="ECO:0007669"/>
    <property type="project" value="UniProtKB-UniRule"/>
</dbReference>
<evidence type="ECO:0000259" key="9">
    <source>
        <dbReference type="Pfam" id="PF13742"/>
    </source>
</evidence>
<evidence type="ECO:0000313" key="10">
    <source>
        <dbReference type="EMBL" id="ESR24960.1"/>
    </source>
</evidence>
<dbReference type="InterPro" id="IPR025824">
    <property type="entry name" value="OB-fold_nuc-bd_dom"/>
</dbReference>
<dbReference type="Proteomes" id="UP000017819">
    <property type="component" value="Unassembled WGS sequence"/>
</dbReference>
<comment type="function">
    <text evidence="5">Bidirectionally degrades single-stranded DNA into large acid-insoluble oligonucleotides, which are then degraded further into small acid-soluble oligonucleotides.</text>
</comment>
<dbReference type="PANTHER" id="PTHR30008">
    <property type="entry name" value="EXODEOXYRIBONUCLEASE 7 LARGE SUBUNIT"/>
    <property type="match status" value="1"/>
</dbReference>
<dbReference type="PANTHER" id="PTHR30008:SF0">
    <property type="entry name" value="EXODEOXYRIBONUCLEASE 7 LARGE SUBUNIT"/>
    <property type="match status" value="1"/>
</dbReference>
<comment type="similarity">
    <text evidence="5 6">Belongs to the XseA family.</text>
</comment>
<dbReference type="GO" id="GO:0003676">
    <property type="term" value="F:nucleic acid binding"/>
    <property type="evidence" value="ECO:0007669"/>
    <property type="project" value="InterPro"/>
</dbReference>
<dbReference type="PATRIC" id="fig|631454.5.peg.2252"/>